<dbReference type="PRINTS" id="PR00682">
    <property type="entry name" value="IPNSYNTHASE"/>
</dbReference>
<keyword evidence="1" id="KW-0408">Iron</keyword>
<dbReference type="InterPro" id="IPR027443">
    <property type="entry name" value="IPNS-like_sf"/>
</dbReference>
<accession>A0A8H7F0Z7</accession>
<comment type="similarity">
    <text evidence="1">Belongs to the iron/ascorbate-dependent oxidoreductase family.</text>
</comment>
<dbReference type="GO" id="GO:0046872">
    <property type="term" value="F:metal ion binding"/>
    <property type="evidence" value="ECO:0007669"/>
    <property type="project" value="UniProtKB-KW"/>
</dbReference>
<dbReference type="Pfam" id="PF03171">
    <property type="entry name" value="2OG-FeII_Oxy"/>
    <property type="match status" value="1"/>
</dbReference>
<keyword evidence="1" id="KW-0560">Oxidoreductase</keyword>
<feature type="region of interest" description="Disordered" evidence="2">
    <location>
        <begin position="101"/>
        <end position="126"/>
    </location>
</feature>
<protein>
    <recommendedName>
        <fullName evidence="3">Fe2OG dioxygenase domain-containing protein</fullName>
    </recommendedName>
</protein>
<evidence type="ECO:0000256" key="1">
    <source>
        <dbReference type="RuleBase" id="RU003682"/>
    </source>
</evidence>
<keyword evidence="1" id="KW-0479">Metal-binding</keyword>
<reference evidence="4 5" key="1">
    <citation type="journal article" name="Sci. Rep.">
        <title>Telomere-to-telomere assembled and centromere annotated genomes of the two main subspecies of the button mushroom Agaricus bisporus reveal especially polymorphic chromosome ends.</title>
        <authorList>
            <person name="Sonnenberg A.S.M."/>
            <person name="Sedaghat-Telgerd N."/>
            <person name="Lavrijssen B."/>
            <person name="Ohm R.A."/>
            <person name="Hendrickx P.M."/>
            <person name="Scholtmeijer K."/>
            <person name="Baars J.J.P."/>
            <person name="van Peer A."/>
        </authorList>
    </citation>
    <scope>NUCLEOTIDE SEQUENCE [LARGE SCALE GENOMIC DNA]</scope>
    <source>
        <strain evidence="4 5">H119_p4</strain>
    </source>
</reference>
<proteinExistence type="inferred from homology"/>
<evidence type="ECO:0000313" key="5">
    <source>
        <dbReference type="Proteomes" id="UP000629468"/>
    </source>
</evidence>
<dbReference type="InterPro" id="IPR026992">
    <property type="entry name" value="DIOX_N"/>
</dbReference>
<organism evidence="4 5">
    <name type="scientific">Agaricus bisporus var. burnettii</name>
    <dbReference type="NCBI Taxonomy" id="192524"/>
    <lineage>
        <taxon>Eukaryota</taxon>
        <taxon>Fungi</taxon>
        <taxon>Dikarya</taxon>
        <taxon>Basidiomycota</taxon>
        <taxon>Agaricomycotina</taxon>
        <taxon>Agaricomycetes</taxon>
        <taxon>Agaricomycetidae</taxon>
        <taxon>Agaricales</taxon>
        <taxon>Agaricineae</taxon>
        <taxon>Agaricaceae</taxon>
        <taxon>Agaricus</taxon>
    </lineage>
</organism>
<evidence type="ECO:0000256" key="2">
    <source>
        <dbReference type="SAM" id="MobiDB-lite"/>
    </source>
</evidence>
<sequence length="330" mass="36948">MEDLKRNPHLVKTVNFEPFLDGSNKQAVADALLSSFKNEGFVYLVNHGLPQEKIDTMFEMSKAFFEMPHAKKMQAPHPASGAHHRGYSAPGSEKIIRYDDNEKESDPTIGRGGSRETFDVGSENDEGMPNIWLPEETLPGFKRTCVEFFSDCFEVEKNVLRALAVGFRLPEDYFVRMHTKPDNQLRLAHYPSVATKPLLNDEISRIDAHSDFGSITLLFQDDVGGLEVQDLVSGVFEPVLPVPGSILINAGDFLMRWSNDTIQSTKHRVQAPPSIKTDITPDRYSIPYFCCPDFDTVVDCIPGTWSAENPKKYEPLSVGAYILARLAAAY</sequence>
<name>A0A8H7F0Z7_AGABI</name>
<evidence type="ECO:0000259" key="3">
    <source>
        <dbReference type="PROSITE" id="PS51471"/>
    </source>
</evidence>
<dbReference type="GO" id="GO:0016491">
    <property type="term" value="F:oxidoreductase activity"/>
    <property type="evidence" value="ECO:0007669"/>
    <property type="project" value="UniProtKB-KW"/>
</dbReference>
<dbReference type="InterPro" id="IPR044861">
    <property type="entry name" value="IPNS-like_FE2OG_OXY"/>
</dbReference>
<feature type="domain" description="Fe2OG dioxygenase" evidence="3">
    <location>
        <begin position="181"/>
        <end position="292"/>
    </location>
</feature>
<dbReference type="PROSITE" id="PS51471">
    <property type="entry name" value="FE2OG_OXY"/>
    <property type="match status" value="1"/>
</dbReference>
<comment type="caution">
    <text evidence="4">The sequence shown here is derived from an EMBL/GenBank/DDBJ whole genome shotgun (WGS) entry which is preliminary data.</text>
</comment>
<evidence type="ECO:0000313" key="4">
    <source>
        <dbReference type="EMBL" id="KAF7771682.1"/>
    </source>
</evidence>
<dbReference type="AlphaFoldDB" id="A0A8H7F0Z7"/>
<dbReference type="Proteomes" id="UP000629468">
    <property type="component" value="Unassembled WGS sequence"/>
</dbReference>
<dbReference type="EMBL" id="JABXXO010000008">
    <property type="protein sequence ID" value="KAF7771682.1"/>
    <property type="molecule type" value="Genomic_DNA"/>
</dbReference>
<gene>
    <name evidence="4" type="ORF">Agabi119p4_5993</name>
</gene>
<dbReference type="PANTHER" id="PTHR47990">
    <property type="entry name" value="2-OXOGLUTARATE (2OG) AND FE(II)-DEPENDENT OXYGENASE SUPERFAMILY PROTEIN-RELATED"/>
    <property type="match status" value="1"/>
</dbReference>
<dbReference type="SUPFAM" id="SSF51197">
    <property type="entry name" value="Clavaminate synthase-like"/>
    <property type="match status" value="1"/>
</dbReference>
<dbReference type="InterPro" id="IPR050231">
    <property type="entry name" value="Iron_ascorbate_oxido_reductase"/>
</dbReference>
<dbReference type="InterPro" id="IPR005123">
    <property type="entry name" value="Oxoglu/Fe-dep_dioxygenase_dom"/>
</dbReference>
<dbReference type="Gene3D" id="2.60.120.330">
    <property type="entry name" value="B-lactam Antibiotic, Isopenicillin N Synthase, Chain"/>
    <property type="match status" value="1"/>
</dbReference>
<dbReference type="Pfam" id="PF14226">
    <property type="entry name" value="DIOX_N"/>
    <property type="match status" value="1"/>
</dbReference>